<feature type="compositionally biased region" description="Low complexity" evidence="1">
    <location>
        <begin position="242"/>
        <end position="252"/>
    </location>
</feature>
<comment type="caution">
    <text evidence="2">The sequence shown here is derived from an EMBL/GenBank/DDBJ whole genome shotgun (WGS) entry which is preliminary data.</text>
</comment>
<feature type="compositionally biased region" description="Low complexity" evidence="1">
    <location>
        <begin position="315"/>
        <end position="328"/>
    </location>
</feature>
<feature type="compositionally biased region" description="Low complexity" evidence="1">
    <location>
        <begin position="265"/>
        <end position="287"/>
    </location>
</feature>
<feature type="region of interest" description="Disordered" evidence="1">
    <location>
        <begin position="204"/>
        <end position="353"/>
    </location>
</feature>
<feature type="compositionally biased region" description="Pro residues" evidence="1">
    <location>
        <begin position="253"/>
        <end position="264"/>
    </location>
</feature>
<dbReference type="EMBL" id="MU839006">
    <property type="protein sequence ID" value="KAK1768100.1"/>
    <property type="molecule type" value="Genomic_DNA"/>
</dbReference>
<feature type="compositionally biased region" description="Polar residues" evidence="1">
    <location>
        <begin position="204"/>
        <end position="216"/>
    </location>
</feature>
<feature type="compositionally biased region" description="Pro residues" evidence="1">
    <location>
        <begin position="300"/>
        <end position="314"/>
    </location>
</feature>
<gene>
    <name evidence="2" type="ORF">QBC33DRAFT_610651</name>
</gene>
<protein>
    <recommendedName>
        <fullName evidence="4">FAR1 domain-containing protein</fullName>
    </recommendedName>
</protein>
<proteinExistence type="predicted"/>
<evidence type="ECO:0000313" key="2">
    <source>
        <dbReference type="EMBL" id="KAK1768100.1"/>
    </source>
</evidence>
<name>A0AAJ0C198_9PEZI</name>
<dbReference type="GeneID" id="85315607"/>
<dbReference type="Proteomes" id="UP001244011">
    <property type="component" value="Unassembled WGS sequence"/>
</dbReference>
<evidence type="ECO:0000313" key="3">
    <source>
        <dbReference type="Proteomes" id="UP001244011"/>
    </source>
</evidence>
<feature type="compositionally biased region" description="Acidic residues" evidence="1">
    <location>
        <begin position="337"/>
        <end position="353"/>
    </location>
</feature>
<feature type="region of interest" description="Disordered" evidence="1">
    <location>
        <begin position="174"/>
        <end position="193"/>
    </location>
</feature>
<reference evidence="2" key="1">
    <citation type="submission" date="2023-06" db="EMBL/GenBank/DDBJ databases">
        <title>Genome-scale phylogeny and comparative genomics of the fungal order Sordariales.</title>
        <authorList>
            <consortium name="Lawrence Berkeley National Laboratory"/>
            <person name="Hensen N."/>
            <person name="Bonometti L."/>
            <person name="Westerberg I."/>
            <person name="Brannstrom I.O."/>
            <person name="Guillou S."/>
            <person name="Cros-Aarteil S."/>
            <person name="Calhoun S."/>
            <person name="Haridas S."/>
            <person name="Kuo A."/>
            <person name="Mondo S."/>
            <person name="Pangilinan J."/>
            <person name="Riley R."/>
            <person name="Labutti K."/>
            <person name="Andreopoulos B."/>
            <person name="Lipzen A."/>
            <person name="Chen C."/>
            <person name="Yanf M."/>
            <person name="Daum C."/>
            <person name="Ng V."/>
            <person name="Clum A."/>
            <person name="Steindorff A."/>
            <person name="Ohm R."/>
            <person name="Martin F."/>
            <person name="Silar P."/>
            <person name="Natvig D."/>
            <person name="Lalanne C."/>
            <person name="Gautier V."/>
            <person name="Ament-Velasquez S.L."/>
            <person name="Kruys A."/>
            <person name="Hutchinson M.I."/>
            <person name="Powell A.J."/>
            <person name="Barry K."/>
            <person name="Miller A.N."/>
            <person name="Grigoriev I.V."/>
            <person name="Debuchy R."/>
            <person name="Gladieux P."/>
            <person name="Thoren M.H."/>
            <person name="Johannesson H."/>
        </authorList>
    </citation>
    <scope>NUCLEOTIDE SEQUENCE</scope>
    <source>
        <strain evidence="2">8032-3</strain>
    </source>
</reference>
<dbReference type="AlphaFoldDB" id="A0AAJ0C198"/>
<evidence type="ECO:0000256" key="1">
    <source>
        <dbReference type="SAM" id="MobiDB-lite"/>
    </source>
</evidence>
<accession>A0AAJ0C198</accession>
<evidence type="ECO:0008006" key="4">
    <source>
        <dbReference type="Google" id="ProtNLM"/>
    </source>
</evidence>
<dbReference type="RefSeq" id="XP_060284313.1">
    <property type="nucleotide sequence ID" value="XM_060432420.1"/>
</dbReference>
<keyword evidence="3" id="KW-1185">Reference proteome</keyword>
<sequence length="353" mass="39173">MAAPTSTPALLPPPEDRLYTTFQDLHEDIKAWGRAQGYAMGLYRRYNLSCSKGGKEYQKKGAGLRQGNSHKTGCRMRVKCIQNRAWPWNDRWHVQVLEGAHNHGPFTGEAGEAVPPQFRKLDPDGIRWLLIMHREAKCNLRQLTIGLRVSFGDKYQFVKKSDVSNMLAKIKRGEEKEIANRPPGAPPLPPGAMTAFTAAVLNPVSTPSRAGPQPQQALPDLSQYGPPQHPQHPQHSPHPQHPQHAQHAQHPQHPQPQHPQPPHAHPQQAGAQQSPPQQPQQPQRQRQWQTQTPASMAPRYGPPQPAYQPPPPHPQGQAPPTAAGAQNQPPAPIPVSEDSDDGENNHDEESEEE</sequence>
<organism evidence="2 3">
    <name type="scientific">Phialemonium atrogriseum</name>
    <dbReference type="NCBI Taxonomy" id="1093897"/>
    <lineage>
        <taxon>Eukaryota</taxon>
        <taxon>Fungi</taxon>
        <taxon>Dikarya</taxon>
        <taxon>Ascomycota</taxon>
        <taxon>Pezizomycotina</taxon>
        <taxon>Sordariomycetes</taxon>
        <taxon>Sordariomycetidae</taxon>
        <taxon>Cephalothecales</taxon>
        <taxon>Cephalothecaceae</taxon>
        <taxon>Phialemonium</taxon>
    </lineage>
</organism>